<dbReference type="InterPro" id="IPR020449">
    <property type="entry name" value="Tscrpt_reg_AraC-type_HTH"/>
</dbReference>
<feature type="domain" description="HTH araC/xylS-type" evidence="4">
    <location>
        <begin position="474"/>
        <end position="574"/>
    </location>
</feature>
<evidence type="ECO:0000256" key="1">
    <source>
        <dbReference type="ARBA" id="ARBA00023015"/>
    </source>
</evidence>
<evidence type="ECO:0000259" key="4">
    <source>
        <dbReference type="PROSITE" id="PS01124"/>
    </source>
</evidence>
<sequence length="574" mass="62750">MYSKLRQRLPEILIVAFASRCGRRGPLDAAEGVAEHERLGAVVEPGMRGAVLHNTIARSQCHILTVADPQAALSAEHHHEVDALGGVHAGTSRVEGRHHARQLLLRLGRHRRHLGLGKLGVGLVTQTRWDGDESEAHSARAGKVAGVDIGWHPVDGKCGQLVDLPHPMQLRPRQQCQRQRLDLLVGKYCALSGAVVPDHDPAHEKPPDPHPFRADPDPYSAVVQPDSGYQLSGTVASAGACPRVLKRTAIVRVRRIGKPAMISTMTTAESETTSAIEPHERVDYWAHLISSYQCALGYRFPASGDFHGRTSLRRTESYQLVGWESDAVTYFRSPRLIRADPDHDYRLLVPITGTLAFRHGDDTGSLPPGSGCLVSTDEPFEMSMCEGSHGLIVTIAREDIRHRLNRREPPPRPLNLSTGIGGVAGAVAGTLYTERAALTDHQFDTVAEQLVDLLCMQILGEPPSAPAQLAQLEVSARRYIRTHAGDPELTGARVAAALGWSLRQLQLAFSQAGTTPSEVIREQRLQIARDRLRNPAYRQRSVADIGADLGFGSASSFTKAFRRRFHTTPGQLRA</sequence>
<dbReference type="PANTHER" id="PTHR46796">
    <property type="entry name" value="HTH-TYPE TRANSCRIPTIONAL ACTIVATOR RHAS-RELATED"/>
    <property type="match status" value="1"/>
</dbReference>
<dbReference type="InterPro" id="IPR018060">
    <property type="entry name" value="HTH_AraC"/>
</dbReference>
<protein>
    <submittedName>
        <fullName evidence="5">AraC family transcriptional regulator</fullName>
    </submittedName>
</protein>
<keyword evidence="3" id="KW-0804">Transcription</keyword>
<dbReference type="Gene3D" id="1.10.10.60">
    <property type="entry name" value="Homeodomain-like"/>
    <property type="match status" value="1"/>
</dbReference>
<dbReference type="InterPro" id="IPR035418">
    <property type="entry name" value="AraC-bd_2"/>
</dbReference>
<evidence type="ECO:0000313" key="5">
    <source>
        <dbReference type="EMBL" id="PSR58511.1"/>
    </source>
</evidence>
<evidence type="ECO:0000256" key="2">
    <source>
        <dbReference type="ARBA" id="ARBA00023125"/>
    </source>
</evidence>
<dbReference type="Pfam" id="PF12833">
    <property type="entry name" value="HTH_18"/>
    <property type="match status" value="1"/>
</dbReference>
<dbReference type="GO" id="GO:0043565">
    <property type="term" value="F:sequence-specific DNA binding"/>
    <property type="evidence" value="ECO:0007669"/>
    <property type="project" value="InterPro"/>
</dbReference>
<evidence type="ECO:0000313" key="6">
    <source>
        <dbReference type="Proteomes" id="UP000241647"/>
    </source>
</evidence>
<dbReference type="SUPFAM" id="SSF46689">
    <property type="entry name" value="Homeodomain-like"/>
    <property type="match status" value="1"/>
</dbReference>
<proteinExistence type="predicted"/>
<name>A0A2T2YSP1_9NOCA</name>
<dbReference type="Proteomes" id="UP000241647">
    <property type="component" value="Unassembled WGS sequence"/>
</dbReference>
<dbReference type="Pfam" id="PF14525">
    <property type="entry name" value="AraC_binding_2"/>
    <property type="match status" value="1"/>
</dbReference>
<dbReference type="InterPro" id="IPR009057">
    <property type="entry name" value="Homeodomain-like_sf"/>
</dbReference>
<dbReference type="PROSITE" id="PS01124">
    <property type="entry name" value="HTH_ARAC_FAMILY_2"/>
    <property type="match status" value="1"/>
</dbReference>
<evidence type="ECO:0000256" key="3">
    <source>
        <dbReference type="ARBA" id="ARBA00023163"/>
    </source>
</evidence>
<dbReference type="InterPro" id="IPR050204">
    <property type="entry name" value="AraC_XylS_family_regulators"/>
</dbReference>
<dbReference type="PRINTS" id="PR00032">
    <property type="entry name" value="HTHARAC"/>
</dbReference>
<organism evidence="5 6">
    <name type="scientific">Nocardia nova</name>
    <dbReference type="NCBI Taxonomy" id="37330"/>
    <lineage>
        <taxon>Bacteria</taxon>
        <taxon>Bacillati</taxon>
        <taxon>Actinomycetota</taxon>
        <taxon>Actinomycetes</taxon>
        <taxon>Mycobacteriales</taxon>
        <taxon>Nocardiaceae</taxon>
        <taxon>Nocardia</taxon>
    </lineage>
</organism>
<accession>A0A2T2YSP1</accession>
<gene>
    <name evidence="5" type="ORF">C8259_30160</name>
</gene>
<keyword evidence="1" id="KW-0805">Transcription regulation</keyword>
<dbReference type="AlphaFoldDB" id="A0A2T2YSP1"/>
<dbReference type="PANTHER" id="PTHR46796:SF6">
    <property type="entry name" value="ARAC SUBFAMILY"/>
    <property type="match status" value="1"/>
</dbReference>
<reference evidence="5 6" key="1">
    <citation type="submission" date="2018-02" db="EMBL/GenBank/DDBJ databases">
        <title>8 Nocardia nova and 1 Nocardia cyriacigeorgica strain used for evolution to TMP-SMX.</title>
        <authorList>
            <person name="Mehta H."/>
            <person name="Weng J."/>
            <person name="Shamoo Y."/>
        </authorList>
    </citation>
    <scope>NUCLEOTIDE SEQUENCE [LARGE SCALE GENOMIC DNA]</scope>
    <source>
        <strain evidence="5 6">ATCC 33727</strain>
    </source>
</reference>
<keyword evidence="2" id="KW-0238">DNA-binding</keyword>
<dbReference type="GO" id="GO:0003700">
    <property type="term" value="F:DNA-binding transcription factor activity"/>
    <property type="evidence" value="ECO:0007669"/>
    <property type="project" value="InterPro"/>
</dbReference>
<dbReference type="SMART" id="SM00342">
    <property type="entry name" value="HTH_ARAC"/>
    <property type="match status" value="1"/>
</dbReference>
<comment type="caution">
    <text evidence="5">The sequence shown here is derived from an EMBL/GenBank/DDBJ whole genome shotgun (WGS) entry which is preliminary data.</text>
</comment>
<dbReference type="EMBL" id="PYHS01000023">
    <property type="protein sequence ID" value="PSR58511.1"/>
    <property type="molecule type" value="Genomic_DNA"/>
</dbReference>